<dbReference type="EMBL" id="WJXW01000014">
    <property type="protein sequence ID" value="KAF9730791.1"/>
    <property type="molecule type" value="Genomic_DNA"/>
</dbReference>
<evidence type="ECO:0000256" key="1">
    <source>
        <dbReference type="ARBA" id="ARBA00009342"/>
    </source>
</evidence>
<name>A0A9P6G7Y2_9PLEO</name>
<dbReference type="Gene3D" id="3.40.630.30">
    <property type="match status" value="1"/>
</dbReference>
<keyword evidence="3" id="KW-0012">Acyltransferase</keyword>
<feature type="domain" description="N-acetyltransferase" evidence="4">
    <location>
        <begin position="14"/>
        <end position="193"/>
    </location>
</feature>
<dbReference type="Proteomes" id="UP000756921">
    <property type="component" value="Unassembled WGS sequence"/>
</dbReference>
<evidence type="ECO:0000256" key="2">
    <source>
        <dbReference type="ARBA" id="ARBA00022679"/>
    </source>
</evidence>
<dbReference type="Pfam" id="PF13302">
    <property type="entry name" value="Acetyltransf_3"/>
    <property type="match status" value="1"/>
</dbReference>
<evidence type="ECO:0000313" key="6">
    <source>
        <dbReference type="Proteomes" id="UP000756921"/>
    </source>
</evidence>
<protein>
    <submittedName>
        <fullName evidence="5">N-acetyltransferase 9-like protein</fullName>
    </submittedName>
</protein>
<evidence type="ECO:0000259" key="4">
    <source>
        <dbReference type="Pfam" id="PF13302"/>
    </source>
</evidence>
<sequence length="235" mass="26454">MKINEHTALLTPKVLLVPYASHHVPAYHTWMQDPDLQAATASEPLTLKEEYAMQESWRRDADKLTFIVCTPPLTECEHITAEQEDAPPSMIGDVNLFLNTDTEDEGAGDGEGAQALLGEIEIMIANRTQQGKGVGYEILLVFMWYILQTQTLSMKEYHCSNPNGRKNSTLKYLRAKIDKDNVRSTKLFQGVGFSKVSETPNYFGEIELRWTIGKDSLKDVETRLDATPQVLAFKS</sequence>
<comment type="similarity">
    <text evidence="1">Belongs to the acetyltransferase family. GNAT subfamily.</text>
</comment>
<dbReference type="InterPro" id="IPR000182">
    <property type="entry name" value="GNAT_dom"/>
</dbReference>
<dbReference type="PANTHER" id="PTHR13256:SF16">
    <property type="entry name" value="ALPHA_BETA-TUBULIN-N-ACETYLTRANSFERASE 9"/>
    <property type="match status" value="1"/>
</dbReference>
<dbReference type="OrthoDB" id="5043642at2759"/>
<dbReference type="InterPro" id="IPR039135">
    <property type="entry name" value="NAT9-like"/>
</dbReference>
<dbReference type="SUPFAM" id="SSF55729">
    <property type="entry name" value="Acyl-CoA N-acyltransferases (Nat)"/>
    <property type="match status" value="1"/>
</dbReference>
<evidence type="ECO:0000256" key="3">
    <source>
        <dbReference type="ARBA" id="ARBA00023315"/>
    </source>
</evidence>
<keyword evidence="2" id="KW-0808">Transferase</keyword>
<organism evidence="5 6">
    <name type="scientific">Paraphaeosphaeria minitans</name>
    <dbReference type="NCBI Taxonomy" id="565426"/>
    <lineage>
        <taxon>Eukaryota</taxon>
        <taxon>Fungi</taxon>
        <taxon>Dikarya</taxon>
        <taxon>Ascomycota</taxon>
        <taxon>Pezizomycotina</taxon>
        <taxon>Dothideomycetes</taxon>
        <taxon>Pleosporomycetidae</taxon>
        <taxon>Pleosporales</taxon>
        <taxon>Massarineae</taxon>
        <taxon>Didymosphaeriaceae</taxon>
        <taxon>Paraphaeosphaeria</taxon>
    </lineage>
</organism>
<accession>A0A9P6G7Y2</accession>
<gene>
    <name evidence="5" type="ORF">PMIN01_11660</name>
</gene>
<dbReference type="PANTHER" id="PTHR13256">
    <property type="entry name" value="N-ACETYLTRANSFERASE 9"/>
    <property type="match status" value="1"/>
</dbReference>
<dbReference type="InterPro" id="IPR016181">
    <property type="entry name" value="Acyl_CoA_acyltransferase"/>
</dbReference>
<dbReference type="AlphaFoldDB" id="A0A9P6G7Y2"/>
<comment type="caution">
    <text evidence="5">The sequence shown here is derived from an EMBL/GenBank/DDBJ whole genome shotgun (WGS) entry which is preliminary data.</text>
</comment>
<dbReference type="GO" id="GO:0008080">
    <property type="term" value="F:N-acetyltransferase activity"/>
    <property type="evidence" value="ECO:0007669"/>
    <property type="project" value="InterPro"/>
</dbReference>
<proteinExistence type="inferred from homology"/>
<keyword evidence="6" id="KW-1185">Reference proteome</keyword>
<evidence type="ECO:0000313" key="5">
    <source>
        <dbReference type="EMBL" id="KAF9730791.1"/>
    </source>
</evidence>
<reference evidence="5" key="1">
    <citation type="journal article" date="2020" name="Mol. Plant Microbe Interact.">
        <title>Genome Sequence of the Biocontrol Agent Coniothyrium minitans strain Conio (IMI 134523).</title>
        <authorList>
            <person name="Patel D."/>
            <person name="Shittu T.A."/>
            <person name="Baroncelli R."/>
            <person name="Muthumeenakshi S."/>
            <person name="Osborne T.H."/>
            <person name="Janganan T.K."/>
            <person name="Sreenivasaprasad S."/>
        </authorList>
    </citation>
    <scope>NUCLEOTIDE SEQUENCE</scope>
    <source>
        <strain evidence="5">Conio</strain>
    </source>
</reference>